<proteinExistence type="inferred from homology"/>
<protein>
    <recommendedName>
        <fullName evidence="4">Methyltransferase type 11 domain-containing protein</fullName>
    </recommendedName>
</protein>
<dbReference type="InterPro" id="IPR013216">
    <property type="entry name" value="Methyltransf_11"/>
</dbReference>
<dbReference type="CDD" id="cd02440">
    <property type="entry name" value="AdoMet_MTases"/>
    <property type="match status" value="1"/>
</dbReference>
<accession>A0A235BRP1</accession>
<gene>
    <name evidence="5" type="ORF">CH333_08515</name>
</gene>
<dbReference type="EMBL" id="NOZQ01000197">
    <property type="protein sequence ID" value="OYD14225.1"/>
    <property type="molecule type" value="Genomic_DNA"/>
</dbReference>
<keyword evidence="2" id="KW-0489">Methyltransferase</keyword>
<reference evidence="5 6" key="1">
    <citation type="submission" date="2017-07" db="EMBL/GenBank/DDBJ databases">
        <title>Recovery of genomes from metagenomes via a dereplication, aggregation, and scoring strategy.</title>
        <authorList>
            <person name="Sieber C.M."/>
            <person name="Probst A.J."/>
            <person name="Sharrar A."/>
            <person name="Thomas B.C."/>
            <person name="Hess M."/>
            <person name="Tringe S.G."/>
            <person name="Banfield J.F."/>
        </authorList>
    </citation>
    <scope>NUCLEOTIDE SEQUENCE [LARGE SCALE GENOMIC DNA]</scope>
    <source>
        <strain evidence="5">JGI_Cruoil_03_44_89</strain>
    </source>
</reference>
<evidence type="ECO:0000259" key="4">
    <source>
        <dbReference type="Pfam" id="PF08241"/>
    </source>
</evidence>
<dbReference type="PANTHER" id="PTHR44942">
    <property type="entry name" value="METHYLTRANSF_11 DOMAIN-CONTAINING PROTEIN"/>
    <property type="match status" value="1"/>
</dbReference>
<evidence type="ECO:0000256" key="1">
    <source>
        <dbReference type="ARBA" id="ARBA00008361"/>
    </source>
</evidence>
<dbReference type="InterPro" id="IPR029063">
    <property type="entry name" value="SAM-dependent_MTases_sf"/>
</dbReference>
<comment type="caution">
    <text evidence="5">The sequence shown here is derived from an EMBL/GenBank/DDBJ whole genome shotgun (WGS) entry which is preliminary data.</text>
</comment>
<keyword evidence="3" id="KW-0808">Transferase</keyword>
<evidence type="ECO:0000313" key="6">
    <source>
        <dbReference type="Proteomes" id="UP000215215"/>
    </source>
</evidence>
<evidence type="ECO:0000313" key="5">
    <source>
        <dbReference type="EMBL" id="OYD14225.1"/>
    </source>
</evidence>
<sequence>MIEEVIHRHFSRVAAIYRDIRTTDKRPILVIKKELQKLQTIIAADVGCGAGRYDREFFQYLGKRLFLFCIDENEKMLSQLRKYLTMGNIRQFAAIRAIGGNVPISANLLDCVLTFNAVHHFDLSMFLKESARVLRTDGYLFIYTRLRNQNKRNIWGRYFPGFYEKEKRLYNLGEMKSAISEVTSLKLQSIDYFKVERVSEFRFLKEQARKRHYSTFCFYEREEFEDALCGFEENVKKNFPDLQRITWIDGYTMFIVRKTGSC</sequence>
<dbReference type="Gene3D" id="3.40.50.150">
    <property type="entry name" value="Vaccinia Virus protein VP39"/>
    <property type="match status" value="1"/>
</dbReference>
<dbReference type="GO" id="GO:0032259">
    <property type="term" value="P:methylation"/>
    <property type="evidence" value="ECO:0007669"/>
    <property type="project" value="UniProtKB-KW"/>
</dbReference>
<organism evidence="5 6">
    <name type="scientific">candidate division WOR-3 bacterium JGI_Cruoil_03_44_89</name>
    <dbReference type="NCBI Taxonomy" id="1973748"/>
    <lineage>
        <taxon>Bacteria</taxon>
        <taxon>Bacteria division WOR-3</taxon>
    </lineage>
</organism>
<dbReference type="InterPro" id="IPR051052">
    <property type="entry name" value="Diverse_substrate_MTase"/>
</dbReference>
<dbReference type="AlphaFoldDB" id="A0A235BRP1"/>
<dbReference type="SUPFAM" id="SSF53335">
    <property type="entry name" value="S-adenosyl-L-methionine-dependent methyltransferases"/>
    <property type="match status" value="1"/>
</dbReference>
<dbReference type="PANTHER" id="PTHR44942:SF4">
    <property type="entry name" value="METHYLTRANSFERASE TYPE 11 DOMAIN-CONTAINING PROTEIN"/>
    <property type="match status" value="1"/>
</dbReference>
<feature type="domain" description="Methyltransferase type 11" evidence="4">
    <location>
        <begin position="45"/>
        <end position="142"/>
    </location>
</feature>
<dbReference type="Proteomes" id="UP000215215">
    <property type="component" value="Unassembled WGS sequence"/>
</dbReference>
<dbReference type="GO" id="GO:0008757">
    <property type="term" value="F:S-adenosylmethionine-dependent methyltransferase activity"/>
    <property type="evidence" value="ECO:0007669"/>
    <property type="project" value="InterPro"/>
</dbReference>
<evidence type="ECO:0000256" key="2">
    <source>
        <dbReference type="ARBA" id="ARBA00022603"/>
    </source>
</evidence>
<evidence type="ECO:0000256" key="3">
    <source>
        <dbReference type="ARBA" id="ARBA00022679"/>
    </source>
</evidence>
<name>A0A235BRP1_UNCW3</name>
<dbReference type="Pfam" id="PF08241">
    <property type="entry name" value="Methyltransf_11"/>
    <property type="match status" value="1"/>
</dbReference>
<comment type="similarity">
    <text evidence="1">Belongs to the methyltransferase superfamily.</text>
</comment>